<organism evidence="2 3">
    <name type="scientific">Bremia lactucae</name>
    <name type="common">Lettuce downy mildew</name>
    <dbReference type="NCBI Taxonomy" id="4779"/>
    <lineage>
        <taxon>Eukaryota</taxon>
        <taxon>Sar</taxon>
        <taxon>Stramenopiles</taxon>
        <taxon>Oomycota</taxon>
        <taxon>Peronosporomycetes</taxon>
        <taxon>Peronosporales</taxon>
        <taxon>Peronosporaceae</taxon>
        <taxon>Bremia</taxon>
    </lineage>
</organism>
<dbReference type="RefSeq" id="XP_067823659.1">
    <property type="nucleotide sequence ID" value="XM_067966310.1"/>
</dbReference>
<keyword evidence="3" id="KW-1185">Reference proteome</keyword>
<evidence type="ECO:0000313" key="2">
    <source>
        <dbReference type="EMBL" id="TDH74161.1"/>
    </source>
</evidence>
<dbReference type="Proteomes" id="UP000294530">
    <property type="component" value="Unassembled WGS sequence"/>
</dbReference>
<feature type="region of interest" description="Disordered" evidence="1">
    <location>
        <begin position="171"/>
        <end position="192"/>
    </location>
</feature>
<feature type="compositionally biased region" description="Basic and acidic residues" evidence="1">
    <location>
        <begin position="8"/>
        <end position="40"/>
    </location>
</feature>
<feature type="compositionally biased region" description="Basic residues" evidence="1">
    <location>
        <begin position="127"/>
        <end position="136"/>
    </location>
</feature>
<feature type="compositionally biased region" description="Basic and acidic residues" evidence="1">
    <location>
        <begin position="100"/>
        <end position="120"/>
    </location>
</feature>
<evidence type="ECO:0000256" key="1">
    <source>
        <dbReference type="SAM" id="MobiDB-lite"/>
    </source>
</evidence>
<feature type="region of interest" description="Disordered" evidence="1">
    <location>
        <begin position="1"/>
        <end position="147"/>
    </location>
</feature>
<dbReference type="GeneID" id="94351981"/>
<reference evidence="2 3" key="1">
    <citation type="journal article" date="2021" name="Genome Biol.">
        <title>AFLAP: assembly-free linkage analysis pipeline using k-mers from genome sequencing data.</title>
        <authorList>
            <person name="Fletcher K."/>
            <person name="Zhang L."/>
            <person name="Gil J."/>
            <person name="Han R."/>
            <person name="Cavanaugh K."/>
            <person name="Michelmore R."/>
        </authorList>
    </citation>
    <scope>NUCLEOTIDE SEQUENCE [LARGE SCALE GENOMIC DNA]</scope>
    <source>
        <strain evidence="2 3">SF5</strain>
    </source>
</reference>
<feature type="compositionally biased region" description="Basic and acidic residues" evidence="1">
    <location>
        <begin position="171"/>
        <end position="181"/>
    </location>
</feature>
<name>A0A976ILU5_BRELC</name>
<dbReference type="KEGG" id="blac:94351981"/>
<accession>A0A976ILU5</accession>
<evidence type="ECO:0000313" key="3">
    <source>
        <dbReference type="Proteomes" id="UP000294530"/>
    </source>
</evidence>
<feature type="compositionally biased region" description="Basic and acidic residues" evidence="1">
    <location>
        <begin position="73"/>
        <end position="87"/>
    </location>
</feature>
<comment type="caution">
    <text evidence="2">The sequence shown here is derived from an EMBL/GenBank/DDBJ whole genome shotgun (WGS) entry which is preliminary data.</text>
</comment>
<dbReference type="EMBL" id="SHOA02000009">
    <property type="protein sequence ID" value="TDH74161.1"/>
    <property type="molecule type" value="Genomic_DNA"/>
</dbReference>
<gene>
    <name evidence="2" type="ORF">CCR75_008256</name>
</gene>
<protein>
    <submittedName>
        <fullName evidence="2">Uncharacterized protein</fullName>
    </submittedName>
</protein>
<sequence>MGCCLSQEDDRFKSRHDALLPKSRNENNRVDKSVDADVTKKRNLNGSFQPSSAVVAAADGNSNVPSKPQPSRKRVENVDLLRLHDKPPTTVIATPPSSPRQDKAPESSKEERADSRRGTKEPSSPKATKRSSRKAAHLSSVASEASARKPLDALKDQLQVSVLPSISIKAESAKNEGDQHNKRGLTTGGTDLQGQLKESKKITPTKKAKRKRKSARIVLSFRLGLLSLGHLQQITCDLSKFLVAPL</sequence>
<proteinExistence type="predicted"/>
<dbReference type="AlphaFoldDB" id="A0A976ILU5"/>
<dbReference type="OrthoDB" id="129442at2759"/>